<accession>A0A5N5LZQ0</accession>
<protein>
    <submittedName>
        <fullName evidence="1">Uncharacterized protein</fullName>
    </submittedName>
</protein>
<gene>
    <name evidence="1" type="ORF">DKX38_011693</name>
</gene>
<reference evidence="2" key="1">
    <citation type="journal article" date="2019" name="Gigascience">
        <title>De novo genome assembly of the endangered Acer yangbiense, a plant species with extremely small populations endemic to Yunnan Province, China.</title>
        <authorList>
            <person name="Yang J."/>
            <person name="Wariss H.M."/>
            <person name="Tao L."/>
            <person name="Zhang R."/>
            <person name="Yun Q."/>
            <person name="Hollingsworth P."/>
            <person name="Dao Z."/>
            <person name="Luo G."/>
            <person name="Guo H."/>
            <person name="Ma Y."/>
            <person name="Sun W."/>
        </authorList>
    </citation>
    <scope>NUCLEOTIDE SEQUENCE [LARGE SCALE GENOMIC DNA]</scope>
    <source>
        <strain evidence="2">cv. br00</strain>
    </source>
</reference>
<dbReference type="PANTHER" id="PTHR34808">
    <property type="entry name" value="EXPRESSED PROTEIN"/>
    <property type="match status" value="1"/>
</dbReference>
<evidence type="ECO:0000313" key="2">
    <source>
        <dbReference type="Proteomes" id="UP000326939"/>
    </source>
</evidence>
<proteinExistence type="predicted"/>
<name>A0A5N5LZQ0_9ROSI</name>
<sequence length="148" mass="16061">MMGGDTAMAARIDRKPSIEFEPRTLTMDQIQFAREAALYVMNTRSMEAALSVFTENSYLVTVGFGAGGGCGKTKWKRTVQDNLQVAVLKVASSDISSKIDVLGSPILLFEYELCFYCPDPVSLCFLVIGSSSSFSNQLLDCSVVTCSV</sequence>
<keyword evidence="2" id="KW-1185">Reference proteome</keyword>
<dbReference type="PANTHER" id="PTHR34808:SF2">
    <property type="entry name" value="EXPRESSED PROTEIN"/>
    <property type="match status" value="1"/>
</dbReference>
<organism evidence="1 2">
    <name type="scientific">Salix brachista</name>
    <dbReference type="NCBI Taxonomy" id="2182728"/>
    <lineage>
        <taxon>Eukaryota</taxon>
        <taxon>Viridiplantae</taxon>
        <taxon>Streptophyta</taxon>
        <taxon>Embryophyta</taxon>
        <taxon>Tracheophyta</taxon>
        <taxon>Spermatophyta</taxon>
        <taxon>Magnoliopsida</taxon>
        <taxon>eudicotyledons</taxon>
        <taxon>Gunneridae</taxon>
        <taxon>Pentapetalae</taxon>
        <taxon>rosids</taxon>
        <taxon>fabids</taxon>
        <taxon>Malpighiales</taxon>
        <taxon>Salicaceae</taxon>
        <taxon>Saliceae</taxon>
        <taxon>Salix</taxon>
    </lineage>
</organism>
<comment type="caution">
    <text evidence="1">The sequence shown here is derived from an EMBL/GenBank/DDBJ whole genome shotgun (WGS) entry which is preliminary data.</text>
</comment>
<dbReference type="Proteomes" id="UP000326939">
    <property type="component" value="Chromosome 7"/>
</dbReference>
<dbReference type="EMBL" id="VDCV01000007">
    <property type="protein sequence ID" value="KAB5548287.1"/>
    <property type="molecule type" value="Genomic_DNA"/>
</dbReference>
<dbReference type="AlphaFoldDB" id="A0A5N5LZQ0"/>
<evidence type="ECO:0000313" key="1">
    <source>
        <dbReference type="EMBL" id="KAB5548287.1"/>
    </source>
</evidence>